<reference evidence="1" key="2">
    <citation type="submission" date="2020-11" db="EMBL/GenBank/DDBJ databases">
        <authorList>
            <person name="McCartney M.A."/>
            <person name="Auch B."/>
            <person name="Kono T."/>
            <person name="Mallez S."/>
            <person name="Becker A."/>
            <person name="Gohl D.M."/>
            <person name="Silverstein K.A.T."/>
            <person name="Koren S."/>
            <person name="Bechman K.B."/>
            <person name="Herman A."/>
            <person name="Abrahante J.E."/>
            <person name="Garbe J."/>
        </authorList>
    </citation>
    <scope>NUCLEOTIDE SEQUENCE</scope>
    <source>
        <strain evidence="1">Duluth1</strain>
        <tissue evidence="1">Whole animal</tissue>
    </source>
</reference>
<gene>
    <name evidence="1" type="ORF">DPMN_150009</name>
</gene>
<protein>
    <submittedName>
        <fullName evidence="1">Uncharacterized protein</fullName>
    </submittedName>
</protein>
<comment type="caution">
    <text evidence="1">The sequence shown here is derived from an EMBL/GenBank/DDBJ whole genome shotgun (WGS) entry which is preliminary data.</text>
</comment>
<evidence type="ECO:0000313" key="1">
    <source>
        <dbReference type="EMBL" id="KAH3796441.1"/>
    </source>
</evidence>
<proteinExistence type="predicted"/>
<organism evidence="1 2">
    <name type="scientific">Dreissena polymorpha</name>
    <name type="common">Zebra mussel</name>
    <name type="synonym">Mytilus polymorpha</name>
    <dbReference type="NCBI Taxonomy" id="45954"/>
    <lineage>
        <taxon>Eukaryota</taxon>
        <taxon>Metazoa</taxon>
        <taxon>Spiralia</taxon>
        <taxon>Lophotrochozoa</taxon>
        <taxon>Mollusca</taxon>
        <taxon>Bivalvia</taxon>
        <taxon>Autobranchia</taxon>
        <taxon>Heteroconchia</taxon>
        <taxon>Euheterodonta</taxon>
        <taxon>Imparidentia</taxon>
        <taxon>Neoheterodontei</taxon>
        <taxon>Myida</taxon>
        <taxon>Dreissenoidea</taxon>
        <taxon>Dreissenidae</taxon>
        <taxon>Dreissena</taxon>
    </lineage>
</organism>
<sequence>MADDACNKLRGTYLSIVNSGISPLALNPSTSIKVYNSVVTLKALYGCELWTSISAEDIIKLERSHRFCLKHIQGLPRNTATNFTLCAIHAVPMETIVDYRKLVFLGQLCNLPNTYMAKHLFNSRLLYYENFDKQHHGFIPDIRALLCKYELHHILDQYIAEGLFPVKSVWKTMLRRHVTQKKECKSVSRVFREVPLSWLINITV</sequence>
<dbReference type="EMBL" id="JAIWYP010000007">
    <property type="protein sequence ID" value="KAH3796441.1"/>
    <property type="molecule type" value="Genomic_DNA"/>
</dbReference>
<keyword evidence="2" id="KW-1185">Reference proteome</keyword>
<dbReference type="AlphaFoldDB" id="A0A9D4FEL1"/>
<accession>A0A9D4FEL1</accession>
<reference evidence="1" key="1">
    <citation type="journal article" date="2019" name="bioRxiv">
        <title>The Genome of the Zebra Mussel, Dreissena polymorpha: A Resource for Invasive Species Research.</title>
        <authorList>
            <person name="McCartney M.A."/>
            <person name="Auch B."/>
            <person name="Kono T."/>
            <person name="Mallez S."/>
            <person name="Zhang Y."/>
            <person name="Obille A."/>
            <person name="Becker A."/>
            <person name="Abrahante J.E."/>
            <person name="Garbe J."/>
            <person name="Badalamenti J.P."/>
            <person name="Herman A."/>
            <person name="Mangelson H."/>
            <person name="Liachko I."/>
            <person name="Sullivan S."/>
            <person name="Sone E.D."/>
            <person name="Koren S."/>
            <person name="Silverstein K.A.T."/>
            <person name="Beckman K.B."/>
            <person name="Gohl D.M."/>
        </authorList>
    </citation>
    <scope>NUCLEOTIDE SEQUENCE</scope>
    <source>
        <strain evidence="1">Duluth1</strain>
        <tissue evidence="1">Whole animal</tissue>
    </source>
</reference>
<name>A0A9D4FEL1_DREPO</name>
<dbReference type="Proteomes" id="UP000828390">
    <property type="component" value="Unassembled WGS sequence"/>
</dbReference>
<evidence type="ECO:0000313" key="2">
    <source>
        <dbReference type="Proteomes" id="UP000828390"/>
    </source>
</evidence>